<protein>
    <submittedName>
        <fullName evidence="2">Uncharacterized protein</fullName>
    </submittedName>
</protein>
<accession>A0AA40EJT2</accession>
<keyword evidence="1" id="KW-1133">Transmembrane helix</keyword>
<keyword evidence="1" id="KW-0472">Membrane</keyword>
<evidence type="ECO:0000313" key="3">
    <source>
        <dbReference type="Proteomes" id="UP001172155"/>
    </source>
</evidence>
<reference evidence="2" key="1">
    <citation type="submission" date="2023-06" db="EMBL/GenBank/DDBJ databases">
        <title>Genome-scale phylogeny and comparative genomics of the fungal order Sordariales.</title>
        <authorList>
            <consortium name="Lawrence Berkeley National Laboratory"/>
            <person name="Hensen N."/>
            <person name="Bonometti L."/>
            <person name="Westerberg I."/>
            <person name="Brannstrom I.O."/>
            <person name="Guillou S."/>
            <person name="Cros-Aarteil S."/>
            <person name="Calhoun S."/>
            <person name="Haridas S."/>
            <person name="Kuo A."/>
            <person name="Mondo S."/>
            <person name="Pangilinan J."/>
            <person name="Riley R."/>
            <person name="LaButti K."/>
            <person name="Andreopoulos B."/>
            <person name="Lipzen A."/>
            <person name="Chen C."/>
            <person name="Yanf M."/>
            <person name="Daum C."/>
            <person name="Ng V."/>
            <person name="Clum A."/>
            <person name="Steindorff A."/>
            <person name="Ohm R."/>
            <person name="Martin F."/>
            <person name="Silar P."/>
            <person name="Natvig D."/>
            <person name="Lalanne C."/>
            <person name="Gautier V."/>
            <person name="Ament-velasquez S.L."/>
            <person name="Kruys A."/>
            <person name="Hutchinson M.I."/>
            <person name="Powell A.J."/>
            <person name="Barry K."/>
            <person name="Miller A.N."/>
            <person name="Grigoriev I.V."/>
            <person name="Debuchy R."/>
            <person name="Gladieux P."/>
            <person name="Thoren M.H."/>
            <person name="Johannesson H."/>
        </authorList>
    </citation>
    <scope>NUCLEOTIDE SEQUENCE</scope>
    <source>
        <strain evidence="2">SMH3187-1</strain>
    </source>
</reference>
<evidence type="ECO:0000313" key="2">
    <source>
        <dbReference type="EMBL" id="KAK0740665.1"/>
    </source>
</evidence>
<gene>
    <name evidence="2" type="ORF">B0T18DRAFT_213859</name>
</gene>
<keyword evidence="1" id="KW-0812">Transmembrane</keyword>
<name>A0AA40EJT2_9PEZI</name>
<dbReference type="EMBL" id="JAUKUD010000006">
    <property type="protein sequence ID" value="KAK0740665.1"/>
    <property type="molecule type" value="Genomic_DNA"/>
</dbReference>
<dbReference type="Proteomes" id="UP001172155">
    <property type="component" value="Unassembled WGS sequence"/>
</dbReference>
<feature type="transmembrane region" description="Helical" evidence="1">
    <location>
        <begin position="60"/>
        <end position="81"/>
    </location>
</feature>
<evidence type="ECO:0000256" key="1">
    <source>
        <dbReference type="SAM" id="Phobius"/>
    </source>
</evidence>
<proteinExistence type="predicted"/>
<feature type="transmembrane region" description="Helical" evidence="1">
    <location>
        <begin position="23"/>
        <end position="40"/>
    </location>
</feature>
<keyword evidence="3" id="KW-1185">Reference proteome</keyword>
<dbReference type="AlphaFoldDB" id="A0AA40EJT2"/>
<comment type="caution">
    <text evidence="2">The sequence shown here is derived from an EMBL/GenBank/DDBJ whole genome shotgun (WGS) entry which is preliminary data.</text>
</comment>
<organism evidence="2 3">
    <name type="scientific">Schizothecium vesticola</name>
    <dbReference type="NCBI Taxonomy" id="314040"/>
    <lineage>
        <taxon>Eukaryota</taxon>
        <taxon>Fungi</taxon>
        <taxon>Dikarya</taxon>
        <taxon>Ascomycota</taxon>
        <taxon>Pezizomycotina</taxon>
        <taxon>Sordariomycetes</taxon>
        <taxon>Sordariomycetidae</taxon>
        <taxon>Sordariales</taxon>
        <taxon>Schizotheciaceae</taxon>
        <taxon>Schizothecium</taxon>
    </lineage>
</organism>
<sequence length="90" mass="10280">MNGGHDVSIFYCHPTHNHTNLPLGRLVVVMFVAWLVAWMGRGDKWKRYQGGFVVSHRLDWTGLGGGWMVVTGLLLACHGSWEQQYCFLYL</sequence>